<organism evidence="3 4">
    <name type="scientific">Botrimarina hoheduenensis</name>
    <dbReference type="NCBI Taxonomy" id="2528000"/>
    <lineage>
        <taxon>Bacteria</taxon>
        <taxon>Pseudomonadati</taxon>
        <taxon>Planctomycetota</taxon>
        <taxon>Planctomycetia</taxon>
        <taxon>Pirellulales</taxon>
        <taxon>Lacipirellulaceae</taxon>
        <taxon>Botrimarina</taxon>
    </lineage>
</organism>
<evidence type="ECO:0000256" key="1">
    <source>
        <dbReference type="SAM" id="Phobius"/>
    </source>
</evidence>
<comment type="caution">
    <text evidence="3">The sequence shown here is derived from an EMBL/GenBank/DDBJ whole genome shotgun (WGS) entry which is preliminary data.</text>
</comment>
<dbReference type="InterPro" id="IPR008756">
    <property type="entry name" value="Peptidase_M56"/>
</dbReference>
<feature type="transmembrane region" description="Helical" evidence="1">
    <location>
        <begin position="47"/>
        <end position="68"/>
    </location>
</feature>
<evidence type="ECO:0000313" key="4">
    <source>
        <dbReference type="Proteomes" id="UP000318995"/>
    </source>
</evidence>
<keyword evidence="1" id="KW-0472">Membrane</keyword>
<dbReference type="Gene3D" id="2.60.40.10">
    <property type="entry name" value="Immunoglobulins"/>
    <property type="match status" value="1"/>
</dbReference>
<dbReference type="InterPro" id="IPR013783">
    <property type="entry name" value="Ig-like_fold"/>
</dbReference>
<dbReference type="Gene3D" id="1.25.40.10">
    <property type="entry name" value="Tetratricopeptide repeat domain"/>
    <property type="match status" value="1"/>
</dbReference>
<dbReference type="EMBL" id="SJPH01000005">
    <property type="protein sequence ID" value="TWT42935.1"/>
    <property type="molecule type" value="Genomic_DNA"/>
</dbReference>
<evidence type="ECO:0000313" key="3">
    <source>
        <dbReference type="EMBL" id="TWT42935.1"/>
    </source>
</evidence>
<feature type="transmembrane region" description="Helical" evidence="1">
    <location>
        <begin position="138"/>
        <end position="161"/>
    </location>
</feature>
<dbReference type="PANTHER" id="PTHR34978">
    <property type="entry name" value="POSSIBLE SENSOR-TRANSDUCER PROTEIN BLAR"/>
    <property type="match status" value="1"/>
</dbReference>
<keyword evidence="4" id="KW-1185">Reference proteome</keyword>
<feature type="transmembrane region" description="Helical" evidence="1">
    <location>
        <begin position="12"/>
        <end position="35"/>
    </location>
</feature>
<gene>
    <name evidence="3" type="ORF">Pla111_25730</name>
</gene>
<dbReference type="RefSeq" id="WP_197525005.1">
    <property type="nucleotide sequence ID" value="NZ_SJPH01000005.1"/>
</dbReference>
<feature type="domain" description="Peptidase M56" evidence="2">
    <location>
        <begin position="134"/>
        <end position="332"/>
    </location>
</feature>
<protein>
    <submittedName>
        <fullName evidence="3">BlaR1 peptidase M56</fullName>
    </submittedName>
</protein>
<dbReference type="SUPFAM" id="SSF49452">
    <property type="entry name" value="Starch-binding domain-like"/>
    <property type="match status" value="1"/>
</dbReference>
<dbReference type="Pfam" id="PF05569">
    <property type="entry name" value="Peptidase_M56"/>
    <property type="match status" value="1"/>
</dbReference>
<dbReference type="Proteomes" id="UP000318995">
    <property type="component" value="Unassembled WGS sequence"/>
</dbReference>
<dbReference type="InterPro" id="IPR013784">
    <property type="entry name" value="Carb-bd-like_fold"/>
</dbReference>
<dbReference type="GO" id="GO:0030246">
    <property type="term" value="F:carbohydrate binding"/>
    <property type="evidence" value="ECO:0007669"/>
    <property type="project" value="InterPro"/>
</dbReference>
<feature type="transmembrane region" description="Helical" evidence="1">
    <location>
        <begin position="348"/>
        <end position="368"/>
    </location>
</feature>
<dbReference type="InterPro" id="IPR052173">
    <property type="entry name" value="Beta-lactam_resp_regulator"/>
</dbReference>
<evidence type="ECO:0000259" key="2">
    <source>
        <dbReference type="Pfam" id="PF05569"/>
    </source>
</evidence>
<keyword evidence="1" id="KW-1133">Transmembrane helix</keyword>
<accession>A0A5C5VY49</accession>
<dbReference type="InterPro" id="IPR011990">
    <property type="entry name" value="TPR-like_helical_dom_sf"/>
</dbReference>
<dbReference type="CDD" id="cd07341">
    <property type="entry name" value="M56_BlaR1_MecR1_like"/>
    <property type="match status" value="1"/>
</dbReference>
<sequence length="1550" mass="167221">MSLLKVWEQELSAVVTALADFHLGALFLLTVSLLLGGLLRQPARRLTLAWATIASLGLLAFLAALPGWSLWALTAAPPAAVIASPAALPALPATVNLEAPLSAPNSVRLPATADPATWEAPPLASSITPPAPPINWPALLVTAGAALLTTGTAVVLAWLGLGWRAGSRLVQQASPAPERCQLLVAGLSGASPAPRLLVSDRLAAPVAIGLRLPTILLPRTVALHASDDDLLTLLEHELAHVRHGDLWLLAGLRALLPLLWMHPLYWLLRRRVRLDQEALADAAAADLSSREAYAERLVNWARELAGQPQAPRLAGAAGLWEGPSQLRRRLVVLLDHRLTVIRKTTRRWRAACGLAFGSIALVASLVTLSPAEIKIAPPEQALPQSVETFTVRLVDAAGQPIADARVTPWALRSSQGHGWWRKDEDDPASLGPVAVTTDAAGEATIAYPHFRDSDEGVRTISVTVRVDHPDYVQVGDRHIDVPTEASPQVIRLSEGASVAVSALIDGQPADAAELHIVASDGRMLSEGTQPQREENTLSLPPMAAGPQVLRVVRIVDGRATHFSPLVELDLHEGQSIAQTVSLVPAATIHGLLGEEAPRPIIDGRVNAVTLAPSRDGPDCMWFTWAEVDAAGAFTIEDWPADAAIQLIALCQGYKATNGTAPPEETQVRDKDPYERPHVFRPEQFGTPLVLPMEPLVRCDVQTVDLDGQPVTGVKVVACPNVQWWNSGSQIYCDPLVRADRALVAGDYEATIDRNHAPEFWQEVDDQGRATLYLPVGRERLVVVSEEFELPVYLGSRDVEVILEAGQPISQRLFLQPRGAEQLGDWDKLAGVVFGCTTREGQRLCALPGVKQKVLEFRARLAAADNPRDPAILTEAYELIAEAFADAGDAEEAAKWCRKAAAEAAKVEDAGAASWPVPTSGVTAVAEFVASSDIQPTEINKAPEQGPGPGVLRIECVDEAGQPIVGARLECRQLFATSPGQVDSRLLAEGQSDAAGVCLFKGLPIDPARSGESGWSILRVRAEAPGYATGLIDDGRLMASSVFEHGGTGQIVMRPAATLTVRVVDHEGRPVVGATVLSSSDAFRADDPTLVTDENGVRVIENLAPGDDLGLHQQAVEGIEQFTQAWFEATRGVQRLAPARSLIVRHPDYAVASARIERVPCEQTIVVHPRTSISGRVLGVDGEPRAGYYIEAQCQRLLPRASLGADAFGMSRLGYETTTTDDSGRYAFDSLPQGEYLIRARKSPSLDVEVSDELLPEGKLVRAEDSSGITAPDLIATTGRLLRVQLIDDLTGEPVRPGRPMIAQLHNYPEPAGDDFSGYGFDRVPLAADGTFTCRGPQEAFWLDLVVIEEPAEQGRSNFYRDIKPRRAVLVGKEPSTEPITYRVINDGGEREALDAELGKRKEAGDTDEALFLYATMLSVRPDDEQLLWGRARLLAKLDRDAKAAQDYERLLAQASHYEYAHIAEVAWIYVAAKDPAARNPQRALELCERAIALRKPGVSLLDTYAMALAATGNPQKAVEVQRGVVENCQPESLEKYRNRLARYEAMLASE</sequence>
<dbReference type="PANTHER" id="PTHR34978:SF3">
    <property type="entry name" value="SLR0241 PROTEIN"/>
    <property type="match status" value="1"/>
</dbReference>
<name>A0A5C5VY49_9BACT</name>
<reference evidence="3 4" key="1">
    <citation type="submission" date="2019-02" db="EMBL/GenBank/DDBJ databases">
        <title>Deep-cultivation of Planctomycetes and their phenomic and genomic characterization uncovers novel biology.</title>
        <authorList>
            <person name="Wiegand S."/>
            <person name="Jogler M."/>
            <person name="Boedeker C."/>
            <person name="Pinto D."/>
            <person name="Vollmers J."/>
            <person name="Rivas-Marin E."/>
            <person name="Kohn T."/>
            <person name="Peeters S.H."/>
            <person name="Heuer A."/>
            <person name="Rast P."/>
            <person name="Oberbeckmann S."/>
            <person name="Bunk B."/>
            <person name="Jeske O."/>
            <person name="Meyerdierks A."/>
            <person name="Storesund J.E."/>
            <person name="Kallscheuer N."/>
            <person name="Luecker S."/>
            <person name="Lage O.M."/>
            <person name="Pohl T."/>
            <person name="Merkel B.J."/>
            <person name="Hornburger P."/>
            <person name="Mueller R.-W."/>
            <person name="Bruemmer F."/>
            <person name="Labrenz M."/>
            <person name="Spormann A.M."/>
            <person name="Op Den Camp H."/>
            <person name="Overmann J."/>
            <person name="Amann R."/>
            <person name="Jetten M.S.M."/>
            <person name="Mascher T."/>
            <person name="Medema M.H."/>
            <person name="Devos D.P."/>
            <person name="Kaster A.-K."/>
            <person name="Ovreas L."/>
            <person name="Rohde M."/>
            <person name="Galperin M.Y."/>
            <person name="Jogler C."/>
        </authorList>
    </citation>
    <scope>NUCLEOTIDE SEQUENCE [LARGE SCALE GENOMIC DNA]</scope>
    <source>
        <strain evidence="3 4">Pla111</strain>
    </source>
</reference>
<dbReference type="SUPFAM" id="SSF48452">
    <property type="entry name" value="TPR-like"/>
    <property type="match status" value="1"/>
</dbReference>
<keyword evidence="1" id="KW-0812">Transmembrane</keyword>
<proteinExistence type="predicted"/>